<dbReference type="Gene3D" id="1.25.40.10">
    <property type="entry name" value="Tetratricopeptide repeat domain"/>
    <property type="match status" value="1"/>
</dbReference>
<dbReference type="Proteomes" id="UP001175000">
    <property type="component" value="Unassembled WGS sequence"/>
</dbReference>
<keyword evidence="2" id="KW-1185">Reference proteome</keyword>
<evidence type="ECO:0000313" key="1">
    <source>
        <dbReference type="EMBL" id="KAK0618817.1"/>
    </source>
</evidence>
<reference evidence="1" key="1">
    <citation type="submission" date="2023-06" db="EMBL/GenBank/DDBJ databases">
        <title>Genome-scale phylogeny and comparative genomics of the fungal order Sordariales.</title>
        <authorList>
            <consortium name="Lawrence Berkeley National Laboratory"/>
            <person name="Hensen N."/>
            <person name="Bonometti L."/>
            <person name="Westerberg I."/>
            <person name="Brannstrom I.O."/>
            <person name="Guillou S."/>
            <person name="Cros-Aarteil S."/>
            <person name="Calhoun S."/>
            <person name="Haridas S."/>
            <person name="Kuo A."/>
            <person name="Mondo S."/>
            <person name="Pangilinan J."/>
            <person name="Riley R."/>
            <person name="Labutti K."/>
            <person name="Andreopoulos B."/>
            <person name="Lipzen A."/>
            <person name="Chen C."/>
            <person name="Yanf M."/>
            <person name="Daum C."/>
            <person name="Ng V."/>
            <person name="Clum A."/>
            <person name="Steindorff A."/>
            <person name="Ohm R."/>
            <person name="Martin F."/>
            <person name="Silar P."/>
            <person name="Natvig D."/>
            <person name="Lalanne C."/>
            <person name="Gautier V."/>
            <person name="Ament-Velasquez S.L."/>
            <person name="Kruys A."/>
            <person name="Hutchinson M.I."/>
            <person name="Powell A.J."/>
            <person name="Barry K."/>
            <person name="Miller A.N."/>
            <person name="Grigoriev I.V."/>
            <person name="Debuchy R."/>
            <person name="Gladieux P."/>
            <person name="Thoren M.H."/>
            <person name="Johannesson H."/>
        </authorList>
    </citation>
    <scope>NUCLEOTIDE SEQUENCE</scope>
    <source>
        <strain evidence="1">CBS 606.72</strain>
    </source>
</reference>
<comment type="caution">
    <text evidence="1">The sequence shown here is derived from an EMBL/GenBank/DDBJ whole genome shotgun (WGS) entry which is preliminary data.</text>
</comment>
<dbReference type="EMBL" id="JAULSU010000004">
    <property type="protein sequence ID" value="KAK0618817.1"/>
    <property type="molecule type" value="Genomic_DNA"/>
</dbReference>
<dbReference type="Pfam" id="PF06041">
    <property type="entry name" value="DUF924"/>
    <property type="match status" value="1"/>
</dbReference>
<evidence type="ECO:0000313" key="2">
    <source>
        <dbReference type="Proteomes" id="UP001175000"/>
    </source>
</evidence>
<protein>
    <recommendedName>
        <fullName evidence="3">DUF924-domain-containing protein</fullName>
    </recommendedName>
</protein>
<name>A0AA40BYW3_9PEZI</name>
<dbReference type="SUPFAM" id="SSF48452">
    <property type="entry name" value="TPR-like"/>
    <property type="match status" value="1"/>
</dbReference>
<dbReference type="AlphaFoldDB" id="A0AA40BYW3"/>
<gene>
    <name evidence="1" type="ORF">B0T14DRAFT_536873</name>
</gene>
<accession>A0AA40BYW3</accession>
<evidence type="ECO:0008006" key="3">
    <source>
        <dbReference type="Google" id="ProtNLM"/>
    </source>
</evidence>
<dbReference type="Gene3D" id="1.20.58.320">
    <property type="entry name" value="TPR-like"/>
    <property type="match status" value="1"/>
</dbReference>
<proteinExistence type="predicted"/>
<sequence>MAGRSIRCSAFNPTVYERIRKFWFEKATTDNDLILPPTELVKQWFTSDPEFDGACKDAFGEQLNLIQSGTITLSDLLSTTASLKPLDWMALILLLDQVPRNCFRGSEAKLVFDVFDPMAIAITLRAIEQNILDTPEIRYHVGYRVWFCLPLQHSEDREIHELSMKEHARVFTDMKELMALPEDAVGNGAELKECRKFLLENRDNVDKWEDMLVGFGRRHTAVIDRFGRYPHRNQALSRESTDEEVKYLAEGGETFSS</sequence>
<organism evidence="1 2">
    <name type="scientific">Immersiella caudata</name>
    <dbReference type="NCBI Taxonomy" id="314043"/>
    <lineage>
        <taxon>Eukaryota</taxon>
        <taxon>Fungi</taxon>
        <taxon>Dikarya</taxon>
        <taxon>Ascomycota</taxon>
        <taxon>Pezizomycotina</taxon>
        <taxon>Sordariomycetes</taxon>
        <taxon>Sordariomycetidae</taxon>
        <taxon>Sordariales</taxon>
        <taxon>Lasiosphaeriaceae</taxon>
        <taxon>Immersiella</taxon>
    </lineage>
</organism>
<dbReference type="InterPro" id="IPR010323">
    <property type="entry name" value="DUF924"/>
</dbReference>
<dbReference type="InterPro" id="IPR011990">
    <property type="entry name" value="TPR-like_helical_dom_sf"/>
</dbReference>